<dbReference type="GO" id="GO:0016747">
    <property type="term" value="F:acyltransferase activity, transferring groups other than amino-acyl groups"/>
    <property type="evidence" value="ECO:0007669"/>
    <property type="project" value="InterPro"/>
</dbReference>
<dbReference type="GO" id="GO:0030632">
    <property type="term" value="P:D-alanine biosynthetic process"/>
    <property type="evidence" value="ECO:0007669"/>
    <property type="project" value="UniProtKB-UniRule"/>
</dbReference>
<accession>A0A6P1TSG8</accession>
<dbReference type="Pfam" id="PF00842">
    <property type="entry name" value="Ala_racemase_C"/>
    <property type="match status" value="1"/>
</dbReference>
<feature type="modified residue" description="N6-(pyridoxal phosphate)lysine" evidence="4 5">
    <location>
        <position position="399"/>
    </location>
</feature>
<evidence type="ECO:0000256" key="5">
    <source>
        <dbReference type="PIRSR" id="PIRSR600821-50"/>
    </source>
</evidence>
<proteinExistence type="inferred from homology"/>
<dbReference type="InterPro" id="IPR002656">
    <property type="entry name" value="Acyl_transf_3_dom"/>
</dbReference>
<evidence type="ECO:0000256" key="3">
    <source>
        <dbReference type="ARBA" id="ARBA00023235"/>
    </source>
</evidence>
<feature type="transmembrane region" description="Helical" evidence="7">
    <location>
        <begin position="212"/>
        <end position="231"/>
    </location>
</feature>
<feature type="domain" description="Alanine racemase C-terminal" evidence="8">
    <location>
        <begin position="605"/>
        <end position="732"/>
    </location>
</feature>
<dbReference type="InterPro" id="IPR020622">
    <property type="entry name" value="Ala_racemase_pyridoxalP-BS"/>
</dbReference>
<evidence type="ECO:0000313" key="9">
    <source>
        <dbReference type="EMBL" id="QHQ62388.1"/>
    </source>
</evidence>
<comment type="pathway">
    <text evidence="4">Amino-acid biosynthesis; D-alanine biosynthesis; D-alanine from L-alanine: step 1/1.</text>
</comment>
<sequence>MNHITTARKGQTNLIKENYDGLDYFRMIAAFLIVAIHTSPLTSINTTADFVFTRIIARVAVPFFFMVTGFFIISGFLKDNSFRNPDKYSVKPDTAPLTKFLKKTADLYGIAMLIYIPVNLYSGYFKQNNMFLKLLKDILFNGTMYHLWYLPAVITGVLFVYLLLKINKGTVFLLISIILYLAGLLGDSYYGLTESIPILKNCYDFLFQLFDYTRNGIFYAPVFLVMGAFIARSVKPLSLRKCIAGFIASSVLLFIEGLLLHAHNMQRHDSMYLFLIPSMYFLFQLLLHFKGNYYRSFRTFSMIIYIIHPFAIILVRGLAKVLGLEDFLIYNSLIHYLAVCLLSLVFGYFYVYAIRHIKQGKPDIKGRAWIEINLNHLRHNVKEFQSILPKNCTLMAVVKANAYGHGDIRISKELNKIGVTSFAVATLSEGVQLRKNGVKGEILIFGYTHPQDFKLLVKYRLIQTVVDLEYAQILNRYGSKIKVHIKIDTGMHRLGENYNNISNLEAIFNLKNLVILGAYTHLSVSDSLTKENTAFTKAQIEHFYKTIQNLNDFGYNPGRLHIQSSYGVLNYPELSCDYARIGIALYGVLSSAYDKTRVSIDLKPVLSVKARIVMTKTIEKGDAVSYGRTFTASEERKIATVTIGYADGIPRNLEDGYILVNGYPAPIIGRICMDQLMIDITDIPGVEPDEIVTVIGINETNQIKAEEIAMNSGTITNELLTRLGNRLKRIYIN</sequence>
<dbReference type="Proteomes" id="UP000464314">
    <property type="component" value="Chromosome"/>
</dbReference>
<dbReference type="Pfam" id="PF01757">
    <property type="entry name" value="Acyl_transf_3"/>
    <property type="match status" value="1"/>
</dbReference>
<keyword evidence="7" id="KW-0812">Transmembrane</keyword>
<dbReference type="SUPFAM" id="SSF51419">
    <property type="entry name" value="PLP-binding barrel"/>
    <property type="match status" value="1"/>
</dbReference>
<keyword evidence="10" id="KW-1185">Reference proteome</keyword>
<evidence type="ECO:0000256" key="7">
    <source>
        <dbReference type="SAM" id="Phobius"/>
    </source>
</evidence>
<keyword evidence="7" id="KW-0472">Membrane</keyword>
<dbReference type="HAMAP" id="MF_01201">
    <property type="entry name" value="Ala_racemase"/>
    <property type="match status" value="1"/>
</dbReference>
<dbReference type="GO" id="GO:0005829">
    <property type="term" value="C:cytosol"/>
    <property type="evidence" value="ECO:0007669"/>
    <property type="project" value="TreeGrafter"/>
</dbReference>
<feature type="transmembrane region" description="Helical" evidence="7">
    <location>
        <begin position="243"/>
        <end position="264"/>
    </location>
</feature>
<dbReference type="SUPFAM" id="SSF50621">
    <property type="entry name" value="Alanine racemase C-terminal domain-like"/>
    <property type="match status" value="1"/>
</dbReference>
<feature type="transmembrane region" description="Helical" evidence="7">
    <location>
        <begin position="270"/>
        <end position="287"/>
    </location>
</feature>
<feature type="transmembrane region" description="Helical" evidence="7">
    <location>
        <begin position="55"/>
        <end position="77"/>
    </location>
</feature>
<dbReference type="Pfam" id="PF01168">
    <property type="entry name" value="Ala_racemase_N"/>
    <property type="match status" value="1"/>
</dbReference>
<gene>
    <name evidence="9" type="primary">vanT</name>
    <name evidence="9" type="ORF">Ana3638_17680</name>
</gene>
<organism evidence="9 10">
    <name type="scientific">Anaerocolumna sedimenticola</name>
    <dbReference type="NCBI Taxonomy" id="2696063"/>
    <lineage>
        <taxon>Bacteria</taxon>
        <taxon>Bacillati</taxon>
        <taxon>Bacillota</taxon>
        <taxon>Clostridia</taxon>
        <taxon>Lachnospirales</taxon>
        <taxon>Lachnospiraceae</taxon>
        <taxon>Anaerocolumna</taxon>
    </lineage>
</organism>
<dbReference type="RefSeq" id="WP_161839212.1">
    <property type="nucleotide sequence ID" value="NZ_CP048000.1"/>
</dbReference>
<comment type="cofactor">
    <cofactor evidence="1 4 5">
        <name>pyridoxal 5'-phosphate</name>
        <dbReference type="ChEBI" id="CHEBI:597326"/>
    </cofactor>
</comment>
<dbReference type="PRINTS" id="PR00992">
    <property type="entry name" value="ALARACEMASE"/>
</dbReference>
<feature type="transmembrane region" description="Helical" evidence="7">
    <location>
        <begin position="171"/>
        <end position="192"/>
    </location>
</feature>
<name>A0A6P1TSG8_9FIRM</name>
<keyword evidence="3 4" id="KW-0413">Isomerase</keyword>
<dbReference type="FunFam" id="3.20.20.10:FF:000002">
    <property type="entry name" value="Alanine racemase"/>
    <property type="match status" value="1"/>
</dbReference>
<keyword evidence="2 4" id="KW-0663">Pyridoxal phosphate</keyword>
<evidence type="ECO:0000259" key="8">
    <source>
        <dbReference type="SMART" id="SM01005"/>
    </source>
</evidence>
<dbReference type="InterPro" id="IPR011079">
    <property type="entry name" value="Ala_racemase_C"/>
</dbReference>
<dbReference type="NCBIfam" id="NF033131">
    <property type="entry name" value="vanT-G-Cterm"/>
    <property type="match status" value="1"/>
</dbReference>
<feature type="transmembrane region" description="Helical" evidence="7">
    <location>
        <begin position="145"/>
        <end position="164"/>
    </location>
</feature>
<dbReference type="InterPro" id="IPR000821">
    <property type="entry name" value="Ala_racemase"/>
</dbReference>
<dbReference type="SMART" id="SM01005">
    <property type="entry name" value="Ala_racemase_C"/>
    <property type="match status" value="1"/>
</dbReference>
<dbReference type="EC" id="5.1.1.1" evidence="4"/>
<dbReference type="EMBL" id="CP048000">
    <property type="protein sequence ID" value="QHQ62388.1"/>
    <property type="molecule type" value="Genomic_DNA"/>
</dbReference>
<feature type="transmembrane region" description="Helical" evidence="7">
    <location>
        <begin position="107"/>
        <end position="125"/>
    </location>
</feature>
<dbReference type="GO" id="GO:0030170">
    <property type="term" value="F:pyridoxal phosphate binding"/>
    <property type="evidence" value="ECO:0007669"/>
    <property type="project" value="UniProtKB-UniRule"/>
</dbReference>
<evidence type="ECO:0000256" key="1">
    <source>
        <dbReference type="ARBA" id="ARBA00001933"/>
    </source>
</evidence>
<dbReference type="UniPathway" id="UPA00042">
    <property type="reaction ID" value="UER00497"/>
</dbReference>
<keyword evidence="7" id="KW-1133">Transmembrane helix</keyword>
<evidence type="ECO:0000313" key="10">
    <source>
        <dbReference type="Proteomes" id="UP000464314"/>
    </source>
</evidence>
<dbReference type="InterPro" id="IPR001608">
    <property type="entry name" value="Ala_racemase_N"/>
</dbReference>
<evidence type="ECO:0000256" key="2">
    <source>
        <dbReference type="ARBA" id="ARBA00022898"/>
    </source>
</evidence>
<dbReference type="PANTHER" id="PTHR30511">
    <property type="entry name" value="ALANINE RACEMASE"/>
    <property type="match status" value="1"/>
</dbReference>
<dbReference type="PANTHER" id="PTHR30511:SF0">
    <property type="entry name" value="ALANINE RACEMASE, CATABOLIC-RELATED"/>
    <property type="match status" value="1"/>
</dbReference>
<protein>
    <recommendedName>
        <fullName evidence="4">Alanine racemase</fullName>
        <ecNumber evidence="4">5.1.1.1</ecNumber>
    </recommendedName>
</protein>
<dbReference type="Gene3D" id="2.40.37.10">
    <property type="entry name" value="Lyase, Ornithine Decarboxylase, Chain A, domain 1"/>
    <property type="match status" value="1"/>
</dbReference>
<evidence type="ECO:0000256" key="4">
    <source>
        <dbReference type="HAMAP-Rule" id="MF_01201"/>
    </source>
</evidence>
<dbReference type="AlphaFoldDB" id="A0A6P1TSG8"/>
<dbReference type="PROSITE" id="PS00395">
    <property type="entry name" value="ALANINE_RACEMASE"/>
    <property type="match status" value="1"/>
</dbReference>
<comment type="function">
    <text evidence="4">Catalyzes the interconversion of L-alanine and D-alanine. May also act on other amino acids.</text>
</comment>
<dbReference type="InterPro" id="IPR009006">
    <property type="entry name" value="Ala_racemase/Decarboxylase_C"/>
</dbReference>
<feature type="transmembrane region" description="Helical" evidence="7">
    <location>
        <begin position="299"/>
        <end position="318"/>
    </location>
</feature>
<feature type="active site" description="Proton acceptor; specific for D-alanine" evidence="4">
    <location>
        <position position="399"/>
    </location>
</feature>
<dbReference type="KEGG" id="anr:Ana3638_17680"/>
<feature type="binding site" evidence="4 6">
    <location>
        <position position="673"/>
    </location>
    <ligand>
        <name>substrate</name>
    </ligand>
</feature>
<reference evidence="9 10" key="1">
    <citation type="submission" date="2020-01" db="EMBL/GenBank/DDBJ databases">
        <title>Genome analysis of Anaerocolumna sp. CBA3638.</title>
        <authorList>
            <person name="Kim J."/>
            <person name="Roh S.W."/>
        </authorList>
    </citation>
    <scope>NUCLEOTIDE SEQUENCE [LARGE SCALE GENOMIC DNA]</scope>
    <source>
        <strain evidence="9 10">CBA3638</strain>
    </source>
</reference>
<dbReference type="Gene3D" id="3.20.20.10">
    <property type="entry name" value="Alanine racemase"/>
    <property type="match status" value="1"/>
</dbReference>
<evidence type="ECO:0000256" key="6">
    <source>
        <dbReference type="PIRSR" id="PIRSR600821-52"/>
    </source>
</evidence>
<dbReference type="GO" id="GO:0008784">
    <property type="term" value="F:alanine racemase activity"/>
    <property type="evidence" value="ECO:0007669"/>
    <property type="project" value="UniProtKB-UniRule"/>
</dbReference>
<dbReference type="InterPro" id="IPR029066">
    <property type="entry name" value="PLP-binding_barrel"/>
</dbReference>
<feature type="transmembrane region" description="Helical" evidence="7">
    <location>
        <begin position="24"/>
        <end position="43"/>
    </location>
</feature>
<comment type="catalytic activity">
    <reaction evidence="4">
        <text>L-alanine = D-alanine</text>
        <dbReference type="Rhea" id="RHEA:20249"/>
        <dbReference type="ChEBI" id="CHEBI:57416"/>
        <dbReference type="ChEBI" id="CHEBI:57972"/>
        <dbReference type="EC" id="5.1.1.1"/>
    </reaction>
</comment>
<feature type="active site" description="Proton acceptor; specific for L-alanine" evidence="4">
    <location>
        <position position="626"/>
    </location>
</feature>
<feature type="binding site" evidence="4 6">
    <location>
        <position position="493"/>
    </location>
    <ligand>
        <name>substrate</name>
    </ligand>
</feature>
<feature type="transmembrane region" description="Helical" evidence="7">
    <location>
        <begin position="333"/>
        <end position="353"/>
    </location>
</feature>
<comment type="similarity">
    <text evidence="4">Belongs to the alanine racemase family.</text>
</comment>
<dbReference type="NCBIfam" id="TIGR00492">
    <property type="entry name" value="alr"/>
    <property type="match status" value="1"/>
</dbReference>